<feature type="transmembrane region" description="Helical" evidence="7">
    <location>
        <begin position="400"/>
        <end position="421"/>
    </location>
</feature>
<dbReference type="Pfam" id="PF00635">
    <property type="entry name" value="Motile_Sperm"/>
    <property type="match status" value="1"/>
</dbReference>
<comment type="similarity">
    <text evidence="2">Belongs to the VAMP-associated protein (VAP) (TC 9.B.17) family.</text>
</comment>
<name>A0A5N5NA06_9ROSI</name>
<dbReference type="GO" id="GO:0005886">
    <property type="term" value="C:plasma membrane"/>
    <property type="evidence" value="ECO:0007669"/>
    <property type="project" value="TreeGrafter"/>
</dbReference>
<keyword evidence="4 7" id="KW-1133">Transmembrane helix</keyword>
<dbReference type="PANTHER" id="PTHR10809:SF6">
    <property type="entry name" value="AT11025P-RELATED"/>
    <property type="match status" value="1"/>
</dbReference>
<dbReference type="SUPFAM" id="SSF49354">
    <property type="entry name" value="PapD-like"/>
    <property type="match status" value="1"/>
</dbReference>
<keyword evidence="5 7" id="KW-0472">Membrane</keyword>
<organism evidence="9 10">
    <name type="scientific">Salix brachista</name>
    <dbReference type="NCBI Taxonomy" id="2182728"/>
    <lineage>
        <taxon>Eukaryota</taxon>
        <taxon>Viridiplantae</taxon>
        <taxon>Streptophyta</taxon>
        <taxon>Embryophyta</taxon>
        <taxon>Tracheophyta</taxon>
        <taxon>Spermatophyta</taxon>
        <taxon>Magnoliopsida</taxon>
        <taxon>eudicotyledons</taxon>
        <taxon>Gunneridae</taxon>
        <taxon>Pentapetalae</taxon>
        <taxon>rosids</taxon>
        <taxon>fabids</taxon>
        <taxon>Malpighiales</taxon>
        <taxon>Salicaceae</taxon>
        <taxon>Saliceae</taxon>
        <taxon>Salix</taxon>
    </lineage>
</organism>
<dbReference type="InterPro" id="IPR000535">
    <property type="entry name" value="MSP_dom"/>
</dbReference>
<dbReference type="InterPro" id="IPR013783">
    <property type="entry name" value="Ig-like_fold"/>
</dbReference>
<dbReference type="EMBL" id="VDCV01000003">
    <property type="protein sequence ID" value="KAB5564079.1"/>
    <property type="molecule type" value="Genomic_DNA"/>
</dbReference>
<dbReference type="Gene3D" id="2.60.40.10">
    <property type="entry name" value="Immunoglobulins"/>
    <property type="match status" value="1"/>
</dbReference>
<evidence type="ECO:0000256" key="5">
    <source>
        <dbReference type="ARBA" id="ARBA00023136"/>
    </source>
</evidence>
<keyword evidence="3 7" id="KW-0812">Transmembrane</keyword>
<dbReference type="PROSITE" id="PS50202">
    <property type="entry name" value="MSP"/>
    <property type="match status" value="1"/>
</dbReference>
<evidence type="ECO:0000256" key="4">
    <source>
        <dbReference type="ARBA" id="ARBA00022989"/>
    </source>
</evidence>
<dbReference type="AlphaFoldDB" id="A0A5N5NA06"/>
<evidence type="ECO:0000313" key="10">
    <source>
        <dbReference type="Proteomes" id="UP000326939"/>
    </source>
</evidence>
<gene>
    <name evidence="9" type="ORF">DKX38_004133</name>
</gene>
<protein>
    <recommendedName>
        <fullName evidence="8">MSP domain-containing protein</fullName>
    </recommendedName>
</protein>
<keyword evidence="10" id="KW-1185">Reference proteome</keyword>
<dbReference type="FunFam" id="2.60.40.10:FF:000813">
    <property type="entry name" value="Vesicle-associated protein 1-1"/>
    <property type="match status" value="1"/>
</dbReference>
<dbReference type="InterPro" id="IPR016763">
    <property type="entry name" value="VAP"/>
</dbReference>
<comment type="caution">
    <text evidence="9">The sequence shown here is derived from an EMBL/GenBank/DDBJ whole genome shotgun (WGS) entry which is preliminary data.</text>
</comment>
<feature type="compositionally biased region" description="Low complexity" evidence="6">
    <location>
        <begin position="171"/>
        <end position="180"/>
    </location>
</feature>
<dbReference type="PANTHER" id="PTHR10809">
    <property type="entry name" value="VESICLE-ASSOCIATED MEMBRANE PROTEIN-ASSOCIATED PROTEIN"/>
    <property type="match status" value="1"/>
</dbReference>
<feature type="domain" description="MSP" evidence="8">
    <location>
        <begin position="6"/>
        <end position="156"/>
    </location>
</feature>
<comment type="subcellular location">
    <subcellularLocation>
        <location evidence="1">Membrane</location>
        <topology evidence="1">Single-pass type IV membrane protein</topology>
    </subcellularLocation>
</comment>
<evidence type="ECO:0000256" key="2">
    <source>
        <dbReference type="ARBA" id="ARBA00008932"/>
    </source>
</evidence>
<evidence type="ECO:0000256" key="3">
    <source>
        <dbReference type="ARBA" id="ARBA00022692"/>
    </source>
</evidence>
<evidence type="ECO:0000256" key="7">
    <source>
        <dbReference type="SAM" id="Phobius"/>
    </source>
</evidence>
<dbReference type="GO" id="GO:0090158">
    <property type="term" value="P:endoplasmic reticulum membrane organization"/>
    <property type="evidence" value="ECO:0007669"/>
    <property type="project" value="TreeGrafter"/>
</dbReference>
<dbReference type="GO" id="GO:0061817">
    <property type="term" value="P:endoplasmic reticulum-plasma membrane tethering"/>
    <property type="evidence" value="ECO:0007669"/>
    <property type="project" value="TreeGrafter"/>
</dbReference>
<evidence type="ECO:0000259" key="8">
    <source>
        <dbReference type="PROSITE" id="PS50202"/>
    </source>
</evidence>
<evidence type="ECO:0000313" key="9">
    <source>
        <dbReference type="EMBL" id="KAB5564079.1"/>
    </source>
</evidence>
<feature type="region of interest" description="Disordered" evidence="6">
    <location>
        <begin position="156"/>
        <end position="186"/>
    </location>
</feature>
<reference evidence="10" key="1">
    <citation type="journal article" date="2019" name="Gigascience">
        <title>De novo genome assembly of the endangered Acer yangbiense, a plant species with extremely small populations endemic to Yunnan Province, China.</title>
        <authorList>
            <person name="Yang J."/>
            <person name="Wariss H.M."/>
            <person name="Tao L."/>
            <person name="Zhang R."/>
            <person name="Yun Q."/>
            <person name="Hollingsworth P."/>
            <person name="Dao Z."/>
            <person name="Luo G."/>
            <person name="Guo H."/>
            <person name="Ma Y."/>
            <person name="Sun W."/>
        </authorList>
    </citation>
    <scope>NUCLEOTIDE SEQUENCE [LARGE SCALE GENOMIC DNA]</scope>
    <source>
        <strain evidence="10">cv. br00</strain>
    </source>
</reference>
<dbReference type="GO" id="GO:0005789">
    <property type="term" value="C:endoplasmic reticulum membrane"/>
    <property type="evidence" value="ECO:0007669"/>
    <property type="project" value="InterPro"/>
</dbReference>
<sequence length="424" mass="47003">MSTGELLSIDPLELKFPCKSPMRGSLPSVLHLSLFLLLIFMYFVSGLVELKKQISCSLQLSNKTDNYVAFKVKTTNPKKYCVRPNAGIVLPRSTCDVIVTMQAQKEAPPDIQCKDKFLLQSVKANDGVTAKDINAEMFSKEAGHLVEECKLRVLYGSPPQPPSPVHEGSEEGSSPRGSVSDNGNVNGADLSTATRAFVERLEPQEKSLEARALISKLTGEKNNAIQQNNKLCQELVMFNKESERSGKNETIQSVASVHYSYEIQPEVAKFLKSEHYSLSKILALQVMYTCSLQQHPAADILEFYTMPIFAKNLNNTQFYSQNIIQGPLPVMQRFWSSKSMLEQQNKLSHLLIVVDRLKPVTFSANTNISASIVGLYSLAASGPSYLLSELLRHQGNKNRGGVSIMFVIFVGLLGIFLGYLVKKT</sequence>
<evidence type="ECO:0000256" key="6">
    <source>
        <dbReference type="SAM" id="MobiDB-lite"/>
    </source>
</evidence>
<evidence type="ECO:0000256" key="1">
    <source>
        <dbReference type="ARBA" id="ARBA00004211"/>
    </source>
</evidence>
<accession>A0A5N5NA06</accession>
<feature type="transmembrane region" description="Helical" evidence="7">
    <location>
        <begin position="368"/>
        <end position="388"/>
    </location>
</feature>
<dbReference type="Proteomes" id="UP000326939">
    <property type="component" value="Chromosome 3"/>
</dbReference>
<proteinExistence type="inferred from homology"/>
<feature type="transmembrane region" description="Helical" evidence="7">
    <location>
        <begin position="29"/>
        <end position="48"/>
    </location>
</feature>
<dbReference type="InterPro" id="IPR008962">
    <property type="entry name" value="PapD-like_sf"/>
</dbReference>